<dbReference type="InterPro" id="IPR006690">
    <property type="entry name" value="OMPA-like_CS"/>
</dbReference>
<dbReference type="InterPro" id="IPR028974">
    <property type="entry name" value="TSP_type-3_rpt"/>
</dbReference>
<evidence type="ECO:0000256" key="3">
    <source>
        <dbReference type="ARBA" id="ARBA00023237"/>
    </source>
</evidence>
<proteinExistence type="predicted"/>
<dbReference type="PANTHER" id="PTHR30329">
    <property type="entry name" value="STATOR ELEMENT OF FLAGELLAR MOTOR COMPLEX"/>
    <property type="match status" value="1"/>
</dbReference>
<dbReference type="PROSITE" id="PS51123">
    <property type="entry name" value="OMPA_2"/>
    <property type="match status" value="1"/>
</dbReference>
<feature type="signal peptide" evidence="6">
    <location>
        <begin position="1"/>
        <end position="19"/>
    </location>
</feature>
<dbReference type="Gene3D" id="3.30.1330.60">
    <property type="entry name" value="OmpA-like domain"/>
    <property type="match status" value="1"/>
</dbReference>
<dbReference type="GO" id="GO:0009279">
    <property type="term" value="C:cell outer membrane"/>
    <property type="evidence" value="ECO:0007669"/>
    <property type="project" value="UniProtKB-SubCell"/>
</dbReference>
<sequence>MKKILCLLAVALVSTATFAQETESASAFNKWSVELGGGLTKPSSSFGNGYGTKGINPYQASLGIRYMMNEKVGLRATFGYNDISEDADEGFLPFETKYYRASLEGVVNLGNVLGFSDFTNTFGLLFHGGGGYSMIDYQEPVDRDDSDTAFNLVAGITPQIKLGNRLAFFTDISLISNVGMERSWDGTQIIRTSERRIDDGLLYNVSAGFTFYLGKNDVHADWYSEESAMMSEIEELQARLSKVETDMIDTDQDGVPDYLDREKNTMSGVAVDTKGIAVDKNKNGIPDEIESSLDERFVNESDYVAGGTTNNVSGTTTVRDLLNKGYVNVYFKFNSTTPQTYSLEAINYLKVYMNENPSATAQLVGYADELGNDSYNSSLSEKRAKKVYDILVASGVDASRLSHTGNGEDASVDKGSSEARQLVRRVTFKLN</sequence>
<feature type="coiled-coil region" evidence="5">
    <location>
        <begin position="226"/>
        <end position="253"/>
    </location>
</feature>
<dbReference type="InterPro" id="IPR006664">
    <property type="entry name" value="OMP_bac"/>
</dbReference>
<keyword evidence="3" id="KW-0998">Cell outer membrane</keyword>
<gene>
    <name evidence="8" type="ORF">ULMS_18520</name>
</gene>
<accession>A0A5J4FYW0</accession>
<dbReference type="PRINTS" id="PR01021">
    <property type="entry name" value="OMPADOMAIN"/>
</dbReference>
<organism evidence="8 9">
    <name type="scientific">Patiriisocius marinistellae</name>
    <dbReference type="NCBI Taxonomy" id="2494560"/>
    <lineage>
        <taxon>Bacteria</taxon>
        <taxon>Pseudomonadati</taxon>
        <taxon>Bacteroidota</taxon>
        <taxon>Flavobacteriia</taxon>
        <taxon>Flavobacteriales</taxon>
        <taxon>Flavobacteriaceae</taxon>
        <taxon>Patiriisocius</taxon>
    </lineage>
</organism>
<dbReference type="EMBL" id="BKCF01000003">
    <property type="protein sequence ID" value="GEQ86344.1"/>
    <property type="molecule type" value="Genomic_DNA"/>
</dbReference>
<evidence type="ECO:0000256" key="1">
    <source>
        <dbReference type="ARBA" id="ARBA00004442"/>
    </source>
</evidence>
<feature type="chain" id="PRO_5023926213" description="OmpA-like domain-containing protein" evidence="6">
    <location>
        <begin position="20"/>
        <end position="431"/>
    </location>
</feature>
<evidence type="ECO:0000256" key="2">
    <source>
        <dbReference type="ARBA" id="ARBA00023136"/>
    </source>
</evidence>
<dbReference type="PROSITE" id="PS01068">
    <property type="entry name" value="OMPA_1"/>
    <property type="match status" value="1"/>
</dbReference>
<evidence type="ECO:0000259" key="7">
    <source>
        <dbReference type="PROSITE" id="PS51123"/>
    </source>
</evidence>
<keyword evidence="9" id="KW-1185">Reference proteome</keyword>
<dbReference type="PANTHER" id="PTHR30329:SF21">
    <property type="entry name" value="LIPOPROTEIN YIAD-RELATED"/>
    <property type="match status" value="1"/>
</dbReference>
<keyword evidence="2 4" id="KW-0472">Membrane</keyword>
<evidence type="ECO:0000256" key="4">
    <source>
        <dbReference type="PROSITE-ProRule" id="PRU00473"/>
    </source>
</evidence>
<comment type="subcellular location">
    <subcellularLocation>
        <location evidence="1">Cell outer membrane</location>
    </subcellularLocation>
</comment>
<dbReference type="GO" id="GO:0005509">
    <property type="term" value="F:calcium ion binding"/>
    <property type="evidence" value="ECO:0007669"/>
    <property type="project" value="InterPro"/>
</dbReference>
<comment type="caution">
    <text evidence="8">The sequence shown here is derived from an EMBL/GenBank/DDBJ whole genome shotgun (WGS) entry which is preliminary data.</text>
</comment>
<evidence type="ECO:0000313" key="8">
    <source>
        <dbReference type="EMBL" id="GEQ86344.1"/>
    </source>
</evidence>
<dbReference type="SUPFAM" id="SSF103647">
    <property type="entry name" value="TSP type-3 repeat"/>
    <property type="match status" value="1"/>
</dbReference>
<dbReference type="Proteomes" id="UP000326994">
    <property type="component" value="Unassembled WGS sequence"/>
</dbReference>
<protein>
    <recommendedName>
        <fullName evidence="7">OmpA-like domain-containing protein</fullName>
    </recommendedName>
</protein>
<evidence type="ECO:0000256" key="6">
    <source>
        <dbReference type="SAM" id="SignalP"/>
    </source>
</evidence>
<dbReference type="InterPro" id="IPR036737">
    <property type="entry name" value="OmpA-like_sf"/>
</dbReference>
<dbReference type="AlphaFoldDB" id="A0A5J4FYW0"/>
<dbReference type="SUPFAM" id="SSF103088">
    <property type="entry name" value="OmpA-like"/>
    <property type="match status" value="1"/>
</dbReference>
<dbReference type="CDD" id="cd07185">
    <property type="entry name" value="OmpA_C-like"/>
    <property type="match status" value="1"/>
</dbReference>
<dbReference type="InterPro" id="IPR050330">
    <property type="entry name" value="Bact_OuterMem_StrucFunc"/>
</dbReference>
<evidence type="ECO:0000313" key="9">
    <source>
        <dbReference type="Proteomes" id="UP000326994"/>
    </source>
</evidence>
<keyword evidence="6" id="KW-0732">Signal</keyword>
<feature type="domain" description="OmpA-like" evidence="7">
    <location>
        <begin position="318"/>
        <end position="431"/>
    </location>
</feature>
<dbReference type="OrthoDB" id="1522982at2"/>
<dbReference type="RefSeq" id="WP_151894275.1">
    <property type="nucleotide sequence ID" value="NZ_BKCF01000003.1"/>
</dbReference>
<dbReference type="Pfam" id="PF00691">
    <property type="entry name" value="OmpA"/>
    <property type="match status" value="1"/>
</dbReference>
<name>A0A5J4FYW0_9FLAO</name>
<dbReference type="InterPro" id="IPR006665">
    <property type="entry name" value="OmpA-like"/>
</dbReference>
<keyword evidence="5" id="KW-0175">Coiled coil</keyword>
<reference evidence="8 9" key="1">
    <citation type="submission" date="2019-08" db="EMBL/GenBank/DDBJ databases">
        <title>Ulvibacter marinistellae sp. nov., isolated from a starfish, Patiria pectinifera.</title>
        <authorList>
            <person name="Kawano K."/>
            <person name="Ushijima N."/>
            <person name="Kihara M."/>
            <person name="Itoh H."/>
        </authorList>
    </citation>
    <scope>NUCLEOTIDE SEQUENCE [LARGE SCALE GENOMIC DNA]</scope>
    <source>
        <strain evidence="8 9">KK4</strain>
    </source>
</reference>
<evidence type="ECO:0000256" key="5">
    <source>
        <dbReference type="SAM" id="Coils"/>
    </source>
</evidence>